<evidence type="ECO:0000259" key="1">
    <source>
        <dbReference type="PROSITE" id="PS51186"/>
    </source>
</evidence>
<evidence type="ECO:0000313" key="2">
    <source>
        <dbReference type="EMBL" id="PZM13726.1"/>
    </source>
</evidence>
<gene>
    <name evidence="2" type="ORF">CPY51_12645</name>
</gene>
<dbReference type="PROSITE" id="PS51186">
    <property type="entry name" value="GNAT"/>
    <property type="match status" value="1"/>
</dbReference>
<organism evidence="2 3">
    <name type="scientific">Rhizobium tubonense</name>
    <dbReference type="NCBI Taxonomy" id="484088"/>
    <lineage>
        <taxon>Bacteria</taxon>
        <taxon>Pseudomonadati</taxon>
        <taxon>Pseudomonadota</taxon>
        <taxon>Alphaproteobacteria</taxon>
        <taxon>Hyphomicrobiales</taxon>
        <taxon>Rhizobiaceae</taxon>
        <taxon>Rhizobium/Agrobacterium group</taxon>
        <taxon>Rhizobium</taxon>
    </lineage>
</organism>
<dbReference type="Pfam" id="PF00583">
    <property type="entry name" value="Acetyltransf_1"/>
    <property type="match status" value="1"/>
</dbReference>
<evidence type="ECO:0000313" key="3">
    <source>
        <dbReference type="Proteomes" id="UP000248925"/>
    </source>
</evidence>
<dbReference type="RefSeq" id="WP_111160576.1">
    <property type="nucleotide sequence ID" value="NZ_PCDP01000035.1"/>
</dbReference>
<name>A0A2W4EHW8_9HYPH</name>
<accession>A0A2W4EHW8</accession>
<reference evidence="2 3" key="1">
    <citation type="journal article" date="2018" name="Sci. Rep.">
        <title>Rhizobium tumorigenes sp. nov., a novel plant tumorigenic bacterium isolated from cane gall tumors on thornless blackberry.</title>
        <authorList>
            <person name="Kuzmanovi N."/>
            <person name="Smalla K."/>
            <person name="Gronow S."/>
            <person name="PuBawska J."/>
        </authorList>
    </citation>
    <scope>NUCLEOTIDE SEQUENCE [LARGE SCALE GENOMIC DNA]</scope>
    <source>
        <strain evidence="2 3">CCBAU 85046</strain>
    </source>
</reference>
<dbReference type="Gene3D" id="3.40.630.30">
    <property type="match status" value="1"/>
</dbReference>
<proteinExistence type="predicted"/>
<dbReference type="EMBL" id="PCDP01000035">
    <property type="protein sequence ID" value="PZM13726.1"/>
    <property type="molecule type" value="Genomic_DNA"/>
</dbReference>
<dbReference type="InterPro" id="IPR016181">
    <property type="entry name" value="Acyl_CoA_acyltransferase"/>
</dbReference>
<dbReference type="AlphaFoldDB" id="A0A2W4EHW8"/>
<dbReference type="PANTHER" id="PTHR43415">
    <property type="entry name" value="SPERMIDINE N(1)-ACETYLTRANSFERASE"/>
    <property type="match status" value="1"/>
</dbReference>
<dbReference type="Proteomes" id="UP000248925">
    <property type="component" value="Unassembled WGS sequence"/>
</dbReference>
<dbReference type="GO" id="GO:0016747">
    <property type="term" value="F:acyltransferase activity, transferring groups other than amino-acyl groups"/>
    <property type="evidence" value="ECO:0007669"/>
    <property type="project" value="InterPro"/>
</dbReference>
<dbReference type="OrthoDB" id="5815030at2"/>
<keyword evidence="2" id="KW-0808">Transferase</keyword>
<protein>
    <submittedName>
        <fullName evidence="2">GNAT family N-acetyltransferase</fullName>
    </submittedName>
</protein>
<sequence length="184" mass="20555">MITLVPFTEAHFGPLIAWFSTEAEAVQWAGATVTFPLDHDQLLAMLSETRQQPLQRLAWMAVAEDRLVGHVQLALDWRNGIGRLARVGIAPAERGRGFASDMLGQIVDLAFAMPEIERLELNVFSFNIPAMRAYERLGFVSEGVRRSSTRVGSERWDTVMMGLLRSEYPRGKDRPLSLPAGSRS</sequence>
<dbReference type="PANTHER" id="PTHR43415:SF5">
    <property type="entry name" value="ACETYLTRANSFERASE"/>
    <property type="match status" value="1"/>
</dbReference>
<keyword evidence="3" id="KW-1185">Reference proteome</keyword>
<feature type="domain" description="N-acetyltransferase" evidence="1">
    <location>
        <begin position="2"/>
        <end position="166"/>
    </location>
</feature>
<comment type="caution">
    <text evidence="2">The sequence shown here is derived from an EMBL/GenBank/DDBJ whole genome shotgun (WGS) entry which is preliminary data.</text>
</comment>
<dbReference type="SUPFAM" id="SSF55729">
    <property type="entry name" value="Acyl-CoA N-acyltransferases (Nat)"/>
    <property type="match status" value="1"/>
</dbReference>
<dbReference type="InterPro" id="IPR000182">
    <property type="entry name" value="GNAT_dom"/>
</dbReference>